<proteinExistence type="predicted"/>
<protein>
    <submittedName>
        <fullName evidence="2">DUF1376 domain-containing protein</fullName>
    </submittedName>
</protein>
<reference evidence="3" key="1">
    <citation type="journal article" date="2019" name="Int. J. Syst. Evol. Microbiol.">
        <title>The Global Catalogue of Microorganisms (GCM) 10K type strain sequencing project: providing services to taxonomists for standard genome sequencing and annotation.</title>
        <authorList>
            <consortium name="The Broad Institute Genomics Platform"/>
            <consortium name="The Broad Institute Genome Sequencing Center for Infectious Disease"/>
            <person name="Wu L."/>
            <person name="Ma J."/>
        </authorList>
    </citation>
    <scope>NUCLEOTIDE SEQUENCE [LARGE SCALE GENOMIC DNA]</scope>
    <source>
        <strain evidence="3">CECT 7806</strain>
    </source>
</reference>
<gene>
    <name evidence="2" type="ORF">QWZ18_29090</name>
</gene>
<evidence type="ECO:0000313" key="3">
    <source>
        <dbReference type="Proteomes" id="UP001244297"/>
    </source>
</evidence>
<dbReference type="Proteomes" id="UP001244297">
    <property type="component" value="Unassembled WGS sequence"/>
</dbReference>
<feature type="compositionally biased region" description="Low complexity" evidence="1">
    <location>
        <begin position="214"/>
        <end position="223"/>
    </location>
</feature>
<dbReference type="Pfam" id="PF07120">
    <property type="entry name" value="DUF1376"/>
    <property type="match status" value="1"/>
</dbReference>
<keyword evidence="3" id="KW-1185">Reference proteome</keyword>
<feature type="compositionally biased region" description="Basic and acidic residues" evidence="1">
    <location>
        <begin position="166"/>
        <end position="183"/>
    </location>
</feature>
<dbReference type="RefSeq" id="WP_238291419.1">
    <property type="nucleotide sequence ID" value="NZ_BPQS01000037.1"/>
</dbReference>
<dbReference type="EMBL" id="JAUFPT010000111">
    <property type="protein sequence ID" value="MDN3574640.1"/>
    <property type="molecule type" value="Genomic_DNA"/>
</dbReference>
<dbReference type="InterPro" id="IPR010781">
    <property type="entry name" value="DUF1376"/>
</dbReference>
<evidence type="ECO:0000256" key="1">
    <source>
        <dbReference type="SAM" id="MobiDB-lite"/>
    </source>
</evidence>
<evidence type="ECO:0000313" key="2">
    <source>
        <dbReference type="EMBL" id="MDN3574640.1"/>
    </source>
</evidence>
<feature type="compositionally biased region" description="Basic and acidic residues" evidence="1">
    <location>
        <begin position="146"/>
        <end position="158"/>
    </location>
</feature>
<feature type="region of interest" description="Disordered" evidence="1">
    <location>
        <begin position="116"/>
        <end position="223"/>
    </location>
</feature>
<accession>A0ABT8AYX1</accession>
<name>A0ABT8AYX1_9HYPH</name>
<organism evidence="2 3">
    <name type="scientific">Methylobacterium longum</name>
    <dbReference type="NCBI Taxonomy" id="767694"/>
    <lineage>
        <taxon>Bacteria</taxon>
        <taxon>Pseudomonadati</taxon>
        <taxon>Pseudomonadota</taxon>
        <taxon>Alphaproteobacteria</taxon>
        <taxon>Hyphomicrobiales</taxon>
        <taxon>Methylobacteriaceae</taxon>
        <taxon>Methylobacterium</taxon>
    </lineage>
</organism>
<comment type="caution">
    <text evidence="2">The sequence shown here is derived from an EMBL/GenBank/DDBJ whole genome shotgun (WGS) entry which is preliminary data.</text>
</comment>
<sequence>MTQRDDLPAPLVPADIDIAGLSSFLLDIDRLFHSELWALSTGEEFKAAVALWGHAWRQRPAGSLPNDDRLLAAFSGAGGRWKKVKAIALRGFVLCSDNRFYHRVLCEDVLRAAKSKDARRERTAAATRARQAKVDPDQTPPSGGKKTNDVNETVDRNVGRNGQRNEGSDEQRHDVRHERRDETVAITSRSPLHSPIAGHSSTEEEHNPAGACEPVPRAPTAAAPPLAWNCRENFDRVERRCREVLPRDWVQDLVVSPMARLEASGVDLEAEIVPVLLDLVAARRVPIRTWTLLADTVAERVAVQRQGRTAQGLPATPSAPTPPGDMVDLGVSGRWPEPTLRKWIERFRQDAGAWSEAVLGPPPGQLGCRIPSRLLLEAA</sequence>